<dbReference type="RefSeq" id="WP_139274012.1">
    <property type="nucleotide sequence ID" value="NZ_FOZX01000001.1"/>
</dbReference>
<keyword evidence="1" id="KW-0472">Membrane</keyword>
<keyword evidence="3" id="KW-1185">Reference proteome</keyword>
<sequence length="90" mass="10280">MRKKLRAWLLVEMHERAGWLRFIALMLGGLTAKHLFGFDSSDPLSWHEAVVFFTGVAATQLVWSALAYLVITIWARRRPNRNEPGGERTG</sequence>
<keyword evidence="1" id="KW-1133">Transmembrane helix</keyword>
<feature type="transmembrane region" description="Helical" evidence="1">
    <location>
        <begin position="20"/>
        <end position="38"/>
    </location>
</feature>
<dbReference type="EMBL" id="FOZX01000001">
    <property type="protein sequence ID" value="SFS46601.1"/>
    <property type="molecule type" value="Genomic_DNA"/>
</dbReference>
<evidence type="ECO:0000256" key="1">
    <source>
        <dbReference type="SAM" id="Phobius"/>
    </source>
</evidence>
<protein>
    <submittedName>
        <fullName evidence="2">Uncharacterized protein</fullName>
    </submittedName>
</protein>
<proteinExistence type="predicted"/>
<feature type="transmembrane region" description="Helical" evidence="1">
    <location>
        <begin position="50"/>
        <end position="71"/>
    </location>
</feature>
<keyword evidence="1" id="KW-0812">Transmembrane</keyword>
<gene>
    <name evidence="2" type="ORF">SAMN05660874_01326</name>
</gene>
<accession>A0A1I6Q281</accession>
<dbReference type="AlphaFoldDB" id="A0A1I6Q281"/>
<dbReference type="Proteomes" id="UP000198852">
    <property type="component" value="Unassembled WGS sequence"/>
</dbReference>
<name>A0A1I6Q281_9PSEU</name>
<reference evidence="3" key="1">
    <citation type="submission" date="2016-10" db="EMBL/GenBank/DDBJ databases">
        <authorList>
            <person name="Varghese N."/>
            <person name="Submissions S."/>
        </authorList>
    </citation>
    <scope>NUCLEOTIDE SEQUENCE [LARGE SCALE GENOMIC DNA]</scope>
    <source>
        <strain evidence="3">DSM 44771</strain>
    </source>
</reference>
<dbReference type="STRING" id="95161.SAMN05660874_01326"/>
<evidence type="ECO:0000313" key="3">
    <source>
        <dbReference type="Proteomes" id="UP000198852"/>
    </source>
</evidence>
<evidence type="ECO:0000313" key="2">
    <source>
        <dbReference type="EMBL" id="SFS46601.1"/>
    </source>
</evidence>
<organism evidence="2 3">
    <name type="scientific">Saccharopolyspora flava</name>
    <dbReference type="NCBI Taxonomy" id="95161"/>
    <lineage>
        <taxon>Bacteria</taxon>
        <taxon>Bacillati</taxon>
        <taxon>Actinomycetota</taxon>
        <taxon>Actinomycetes</taxon>
        <taxon>Pseudonocardiales</taxon>
        <taxon>Pseudonocardiaceae</taxon>
        <taxon>Saccharopolyspora</taxon>
    </lineage>
</organism>